<dbReference type="RefSeq" id="WP_284829301.1">
    <property type="nucleotide sequence ID" value="NZ_JASPIQ010000002.1"/>
</dbReference>
<evidence type="ECO:0000313" key="4">
    <source>
        <dbReference type="Proteomes" id="UP001359781"/>
    </source>
</evidence>
<dbReference type="GO" id="GO:0016787">
    <property type="term" value="F:hydrolase activity"/>
    <property type="evidence" value="ECO:0007669"/>
    <property type="project" value="UniProtKB-KW"/>
</dbReference>
<dbReference type="Gene3D" id="3.40.50.1110">
    <property type="entry name" value="SGNH hydrolase"/>
    <property type="match status" value="1"/>
</dbReference>
<evidence type="ECO:0000313" key="3">
    <source>
        <dbReference type="EMBL" id="MEJ4098840.1"/>
    </source>
</evidence>
<keyword evidence="1" id="KW-0732">Signal</keyword>
<dbReference type="SUPFAM" id="SSF52266">
    <property type="entry name" value="SGNH hydrolase"/>
    <property type="match status" value="1"/>
</dbReference>
<accession>A0ABU8NWU8</accession>
<feature type="domain" description="SGNH hydrolase-type esterase" evidence="2">
    <location>
        <begin position="54"/>
        <end position="284"/>
    </location>
</feature>
<evidence type="ECO:0000259" key="2">
    <source>
        <dbReference type="Pfam" id="PF13472"/>
    </source>
</evidence>
<dbReference type="InterPro" id="IPR037460">
    <property type="entry name" value="SEST-like"/>
</dbReference>
<name>A0ABU8NWU8_9CORY</name>
<reference evidence="3 4" key="1">
    <citation type="submission" date="2024-02" db="EMBL/GenBank/DDBJ databases">
        <title>Whole genome sequencing and characterization of Corynebacterium isolated from the ocular surface of dry eye disease sufferers.</title>
        <authorList>
            <person name="Naqvi M."/>
        </authorList>
    </citation>
    <scope>NUCLEOTIDE SEQUENCE [LARGE SCALE GENOMIC DNA]</scope>
    <source>
        <strain evidence="3 4">PCRF</strain>
    </source>
</reference>
<dbReference type="Proteomes" id="UP001359781">
    <property type="component" value="Unassembled WGS sequence"/>
</dbReference>
<gene>
    <name evidence="3" type="ORF">V5S96_00440</name>
</gene>
<keyword evidence="3" id="KW-0378">Hydrolase</keyword>
<proteinExistence type="predicted"/>
<dbReference type="CDD" id="cd01823">
    <property type="entry name" value="SEST_like"/>
    <property type="match status" value="1"/>
</dbReference>
<protein>
    <submittedName>
        <fullName evidence="3">SGNH/GDSL hydrolase family protein</fullName>
        <ecNumber evidence="3">3.1.-.-</ecNumber>
    </submittedName>
</protein>
<sequence length="295" mass="31427">MKNFSRSVKAAVLVAASAVTMSIAAPVAGAVPAPPLSSSPSAQQDQNPGQELVVFGDSFAAHAGKGGERWLEPSRSPKYPFCSTDKQNWPKLIGQQTGKSVADWSCNGTGRVPVMDLSNYVEAAISRGDLGPGTQDVAIMYGGITMLQWAELPVEAVTPHGLDFTPFRMELRAIKDRIHAVAPQARVTLTSYPELLSGDFFCGANMGSAQAPIMIPGGKFLQDTMRDNLRDAARSIGANFIDVYQASLGHGMCNPDPAQRWTVGFVDDSTHTMPMHPSDEGQRAMAAIISAGLYS</sequence>
<dbReference type="EC" id="3.1.-.-" evidence="3"/>
<organism evidence="3 4">
    <name type="scientific">Corynebacterium mastitidis</name>
    <dbReference type="NCBI Taxonomy" id="161890"/>
    <lineage>
        <taxon>Bacteria</taxon>
        <taxon>Bacillati</taxon>
        <taxon>Actinomycetota</taxon>
        <taxon>Actinomycetes</taxon>
        <taxon>Mycobacteriales</taxon>
        <taxon>Corynebacteriaceae</taxon>
        <taxon>Corynebacterium</taxon>
    </lineage>
</organism>
<feature type="signal peptide" evidence="1">
    <location>
        <begin position="1"/>
        <end position="24"/>
    </location>
</feature>
<comment type="caution">
    <text evidence="3">The sequence shown here is derived from an EMBL/GenBank/DDBJ whole genome shotgun (WGS) entry which is preliminary data.</text>
</comment>
<dbReference type="Pfam" id="PF13472">
    <property type="entry name" value="Lipase_GDSL_2"/>
    <property type="match status" value="1"/>
</dbReference>
<keyword evidence="4" id="KW-1185">Reference proteome</keyword>
<dbReference type="InterPro" id="IPR013830">
    <property type="entry name" value="SGNH_hydro"/>
</dbReference>
<dbReference type="InterPro" id="IPR036514">
    <property type="entry name" value="SGNH_hydro_sf"/>
</dbReference>
<feature type="chain" id="PRO_5046159566" evidence="1">
    <location>
        <begin position="25"/>
        <end position="295"/>
    </location>
</feature>
<evidence type="ECO:0000256" key="1">
    <source>
        <dbReference type="SAM" id="SignalP"/>
    </source>
</evidence>
<dbReference type="EMBL" id="JBAHVJ010000001">
    <property type="protein sequence ID" value="MEJ4098840.1"/>
    <property type="molecule type" value="Genomic_DNA"/>
</dbReference>